<dbReference type="RefSeq" id="WP_057952676.1">
    <property type="nucleotide sequence ID" value="NZ_CP013118.1"/>
</dbReference>
<dbReference type="STRING" id="1307839.L21SP5_01550"/>
<name>A0A0S2HYV8_9BACT</name>
<keyword evidence="1" id="KW-0472">Membrane</keyword>
<organism evidence="2 3">
    <name type="scientific">Salinivirga cyanobacteriivorans</name>
    <dbReference type="NCBI Taxonomy" id="1307839"/>
    <lineage>
        <taxon>Bacteria</taxon>
        <taxon>Pseudomonadati</taxon>
        <taxon>Bacteroidota</taxon>
        <taxon>Bacteroidia</taxon>
        <taxon>Bacteroidales</taxon>
        <taxon>Salinivirgaceae</taxon>
        <taxon>Salinivirga</taxon>
    </lineage>
</organism>
<feature type="transmembrane region" description="Helical" evidence="1">
    <location>
        <begin position="6"/>
        <end position="24"/>
    </location>
</feature>
<sequence>MKTGRILIILLTVVIAAGTIYFYFKKDDRPLTDLRTYLDEHAVLYHHYDSKTVERITHWSGAEADSENDLLGILPDSALAMHQVKAGRALVSWHLTRQKTLSPLYWIFTDENYELADDTFFEGKSVANLTEIKEPQKFFMAKGTKLIVLGTDGELMEKTAENELYAGSFLREFPHNQFEGNTKQVFAWLKKQSSLFRNVPVKASKYRLVIHKVQDAYYYKLAIDSIQQVCGDLNADNFHKNIPVSATGAVQYAFGNAGCIRNFMNDEKAQILWDAEDKYQFKFNSLIDAWVDGSITWMHCNFNGISEDVAMVKLRYDAAPFATGNRFFTEYETIRIKNGENEKNYTIARMLPDELSQICFRNSDDTEKLFVTQLRDHLYFSRNKKALLMLLNELVNGQFVEGFSNQKNNSGRVFIRIPGVLEKEEMNDFENNWIIEGLTGITDEGILIQGSVFKQNN</sequence>
<dbReference type="Proteomes" id="UP000064893">
    <property type="component" value="Chromosome"/>
</dbReference>
<protein>
    <submittedName>
        <fullName evidence="2">Uncharacterized protein</fullName>
    </submittedName>
</protein>
<keyword evidence="1" id="KW-0812">Transmembrane</keyword>
<reference evidence="2 3" key="1">
    <citation type="submission" date="2015-11" db="EMBL/GenBank/DDBJ databases">
        <title>Description and complete genome sequence of a novel strain predominating in hypersaline microbial mats and representing a new family of the Bacteriodetes phylum.</title>
        <authorList>
            <person name="Spring S."/>
            <person name="Bunk B."/>
            <person name="Sproer C."/>
            <person name="Klenk H.-P."/>
        </authorList>
    </citation>
    <scope>NUCLEOTIDE SEQUENCE [LARGE SCALE GENOMIC DNA]</scope>
    <source>
        <strain evidence="2 3">L21-Spi-D4</strain>
    </source>
</reference>
<gene>
    <name evidence="2" type="ORF">L21SP5_01550</name>
</gene>
<keyword evidence="3" id="KW-1185">Reference proteome</keyword>
<dbReference type="AlphaFoldDB" id="A0A0S2HYV8"/>
<evidence type="ECO:0000313" key="3">
    <source>
        <dbReference type="Proteomes" id="UP000064893"/>
    </source>
</evidence>
<accession>A0A0S2HYV8</accession>
<keyword evidence="1" id="KW-1133">Transmembrane helix</keyword>
<proteinExistence type="predicted"/>
<evidence type="ECO:0000256" key="1">
    <source>
        <dbReference type="SAM" id="Phobius"/>
    </source>
</evidence>
<dbReference type="EMBL" id="CP013118">
    <property type="protein sequence ID" value="ALO15197.1"/>
    <property type="molecule type" value="Genomic_DNA"/>
</dbReference>
<dbReference type="KEGG" id="blq:L21SP5_01550"/>
<evidence type="ECO:0000313" key="2">
    <source>
        <dbReference type="EMBL" id="ALO15197.1"/>
    </source>
</evidence>